<evidence type="ECO:0000259" key="9">
    <source>
        <dbReference type="PROSITE" id="PS50893"/>
    </source>
</evidence>
<evidence type="ECO:0000256" key="7">
    <source>
        <dbReference type="ARBA" id="ARBA00022967"/>
    </source>
</evidence>
<dbReference type="GO" id="GO:0042626">
    <property type="term" value="F:ATPase-coupled transmembrane transporter activity"/>
    <property type="evidence" value="ECO:0007669"/>
    <property type="project" value="TreeGrafter"/>
</dbReference>
<dbReference type="AlphaFoldDB" id="A0A239UA49"/>
<accession>A0A239UA49</accession>
<evidence type="ECO:0000256" key="1">
    <source>
        <dbReference type="ARBA" id="ARBA00004202"/>
    </source>
</evidence>
<dbReference type="Gene3D" id="3.40.50.300">
    <property type="entry name" value="P-loop containing nucleotide triphosphate hydrolases"/>
    <property type="match status" value="2"/>
</dbReference>
<evidence type="ECO:0000313" key="10">
    <source>
        <dbReference type="EMBL" id="GEP85055.1"/>
    </source>
</evidence>
<dbReference type="PROSITE" id="PS50893">
    <property type="entry name" value="ABC_TRANSPORTER_2"/>
    <property type="match status" value="2"/>
</dbReference>
<evidence type="ECO:0000256" key="4">
    <source>
        <dbReference type="ARBA" id="ARBA00022475"/>
    </source>
</evidence>
<dbReference type="InterPro" id="IPR050095">
    <property type="entry name" value="ECF_ABC_transporter_ATP-bd"/>
</dbReference>
<comment type="similarity">
    <text evidence="2">Belongs to the ABC transporter superfamily.</text>
</comment>
<dbReference type="GO" id="GO:0005524">
    <property type="term" value="F:ATP binding"/>
    <property type="evidence" value="ECO:0007669"/>
    <property type="project" value="UniProtKB-KW"/>
</dbReference>
<dbReference type="OrthoDB" id="501320at2"/>
<evidence type="ECO:0000256" key="5">
    <source>
        <dbReference type="ARBA" id="ARBA00022741"/>
    </source>
</evidence>
<evidence type="ECO:0000256" key="6">
    <source>
        <dbReference type="ARBA" id="ARBA00022840"/>
    </source>
</evidence>
<keyword evidence="5" id="KW-0547">Nucleotide-binding</keyword>
<dbReference type="GO" id="GO:0043190">
    <property type="term" value="C:ATP-binding cassette (ABC) transporter complex"/>
    <property type="evidence" value="ECO:0007669"/>
    <property type="project" value="TreeGrafter"/>
</dbReference>
<dbReference type="PANTHER" id="PTHR43553">
    <property type="entry name" value="HEAVY METAL TRANSPORTER"/>
    <property type="match status" value="1"/>
</dbReference>
<keyword evidence="6 10" id="KW-0067">ATP-binding</keyword>
<dbReference type="SUPFAM" id="SSF52540">
    <property type="entry name" value="P-loop containing nucleoside triphosphate hydrolases"/>
    <property type="match status" value="2"/>
</dbReference>
<dbReference type="InterPro" id="IPR003593">
    <property type="entry name" value="AAA+_ATPase"/>
</dbReference>
<feature type="domain" description="ABC transporter" evidence="9">
    <location>
        <begin position="253"/>
        <end position="469"/>
    </location>
</feature>
<keyword evidence="4" id="KW-1003">Cell membrane</keyword>
<keyword evidence="3" id="KW-0813">Transport</keyword>
<name>A0A239UA49_9STAP</name>
<feature type="domain" description="ABC transporter" evidence="9">
    <location>
        <begin position="2"/>
        <end position="228"/>
    </location>
</feature>
<dbReference type="CDD" id="cd03225">
    <property type="entry name" value="ABC_cobalt_CbiO_domain1"/>
    <property type="match status" value="2"/>
</dbReference>
<dbReference type="RefSeq" id="WP_095106020.1">
    <property type="nucleotide sequence ID" value="NZ_BKAR01000019.1"/>
</dbReference>
<comment type="caution">
    <text evidence="10">The sequence shown here is derived from an EMBL/GenBank/DDBJ whole genome shotgun (WGS) entry which is preliminary data.</text>
</comment>
<comment type="subcellular location">
    <subcellularLocation>
        <location evidence="1">Cell membrane</location>
        <topology evidence="1">Peripheral membrane protein</topology>
    </subcellularLocation>
</comment>
<keyword evidence="11" id="KW-1185">Reference proteome</keyword>
<evidence type="ECO:0000256" key="2">
    <source>
        <dbReference type="ARBA" id="ARBA00005417"/>
    </source>
</evidence>
<dbReference type="InterPro" id="IPR017871">
    <property type="entry name" value="ABC_transporter-like_CS"/>
</dbReference>
<keyword evidence="8" id="KW-0472">Membrane</keyword>
<evidence type="ECO:0000313" key="11">
    <source>
        <dbReference type="Proteomes" id="UP000321736"/>
    </source>
</evidence>
<dbReference type="InterPro" id="IPR027417">
    <property type="entry name" value="P-loop_NTPase"/>
</dbReference>
<dbReference type="InterPro" id="IPR015856">
    <property type="entry name" value="ABC_transpr_CbiO/EcfA_su"/>
</dbReference>
<dbReference type="EMBL" id="BKAR01000019">
    <property type="protein sequence ID" value="GEP85055.1"/>
    <property type="molecule type" value="Genomic_DNA"/>
</dbReference>
<dbReference type="PROSITE" id="PS00211">
    <property type="entry name" value="ABC_TRANSPORTER_1"/>
    <property type="match status" value="1"/>
</dbReference>
<protein>
    <submittedName>
        <fullName evidence="10">ABC transporter ATP-binding protein</fullName>
    </submittedName>
</protein>
<dbReference type="InterPro" id="IPR003439">
    <property type="entry name" value="ABC_transporter-like_ATP-bd"/>
</dbReference>
<dbReference type="Pfam" id="PF00005">
    <property type="entry name" value="ABC_tran"/>
    <property type="match status" value="2"/>
</dbReference>
<gene>
    <name evidence="10" type="ORF">SPI02_16400</name>
</gene>
<dbReference type="Proteomes" id="UP000321736">
    <property type="component" value="Unassembled WGS sequence"/>
</dbReference>
<evidence type="ECO:0000256" key="8">
    <source>
        <dbReference type="ARBA" id="ARBA00023136"/>
    </source>
</evidence>
<proteinExistence type="inferred from homology"/>
<organism evidence="10 11">
    <name type="scientific">Staphylococcus piscifermentans</name>
    <dbReference type="NCBI Taxonomy" id="70258"/>
    <lineage>
        <taxon>Bacteria</taxon>
        <taxon>Bacillati</taxon>
        <taxon>Bacillota</taxon>
        <taxon>Bacilli</taxon>
        <taxon>Bacillales</taxon>
        <taxon>Staphylococcaceae</taxon>
        <taxon>Staphylococcus</taxon>
    </lineage>
</organism>
<sequence>MLRAKNLRLKYPNAPEKTFDGLDIEIPDKQKVLLLGPSGCGKSTLLNVLSGIVPNLIELPMKYDELEVDLNSGVIFQDPDTQFCMPKVYEELAFVLENKQVPRKDMDDLIQKALASVDLDVGPKQTVQKLSGGMKQKLAIAETVLQEADTLFLDEPTAMLDVDATEDLWNHIKDMWQDQTVLIVEHKVEHIWEHIDRVILMNYGGEIIADDSPDVILHQHEALLTEYGVWHPHAWDYAPESTLSSETHIKPDFQFSNGEIVRGKKSLIQVPELAVGPGEWITITGKNGAGKTTLLESMMQLIKYRGKMTYQGQQLHKIKEAAQHMYLVYQNPELQFITNSVYEEIFINFSGENAKEETEKLIDLLNLEAVRDHHPFELSMGQKRRLSVATALSSRADIILLDEPTFGLDSHNTFNLLSLFQKRVAQGQTIVMVTHDPHIIERYPTRRIELRDHLLCEEQLFETAGEDNV</sequence>
<evidence type="ECO:0000256" key="3">
    <source>
        <dbReference type="ARBA" id="ARBA00022448"/>
    </source>
</evidence>
<dbReference type="SMART" id="SM00382">
    <property type="entry name" value="AAA"/>
    <property type="match status" value="2"/>
</dbReference>
<dbReference type="GO" id="GO:0016887">
    <property type="term" value="F:ATP hydrolysis activity"/>
    <property type="evidence" value="ECO:0007669"/>
    <property type="project" value="InterPro"/>
</dbReference>
<reference evidence="10 11" key="1">
    <citation type="submission" date="2019-07" db="EMBL/GenBank/DDBJ databases">
        <title>Whole genome shotgun sequence of Staphylococcus piscifermentans NBRC 109625.</title>
        <authorList>
            <person name="Hosoyama A."/>
            <person name="Uohara A."/>
            <person name="Ohji S."/>
            <person name="Ichikawa N."/>
        </authorList>
    </citation>
    <scope>NUCLEOTIDE SEQUENCE [LARGE SCALE GENOMIC DNA]</scope>
    <source>
        <strain evidence="10 11">NBRC 109625</strain>
    </source>
</reference>
<keyword evidence="7" id="KW-1278">Translocase</keyword>